<dbReference type="SUPFAM" id="SSF52047">
    <property type="entry name" value="RNI-like"/>
    <property type="match status" value="1"/>
</dbReference>
<evidence type="ECO:0000313" key="1">
    <source>
        <dbReference type="EMBL" id="CAH0377113.1"/>
    </source>
</evidence>
<keyword evidence="2" id="KW-1185">Reference proteome</keyword>
<dbReference type="GO" id="GO:0031146">
    <property type="term" value="P:SCF-dependent proteasomal ubiquitin-dependent protein catabolic process"/>
    <property type="evidence" value="ECO:0007669"/>
    <property type="project" value="TreeGrafter"/>
</dbReference>
<organism evidence="1 2">
    <name type="scientific">Pelagomonas calceolata</name>
    <dbReference type="NCBI Taxonomy" id="35677"/>
    <lineage>
        <taxon>Eukaryota</taxon>
        <taxon>Sar</taxon>
        <taxon>Stramenopiles</taxon>
        <taxon>Ochrophyta</taxon>
        <taxon>Pelagophyceae</taxon>
        <taxon>Pelagomonadales</taxon>
        <taxon>Pelagomonadaceae</taxon>
        <taxon>Pelagomonas</taxon>
    </lineage>
</organism>
<dbReference type="SUPFAM" id="SSF81383">
    <property type="entry name" value="F-box domain"/>
    <property type="match status" value="1"/>
</dbReference>
<dbReference type="InterPro" id="IPR036047">
    <property type="entry name" value="F-box-like_dom_sf"/>
</dbReference>
<dbReference type="PANTHER" id="PTHR13318">
    <property type="entry name" value="PARTNER OF PAIRED, ISOFORM B-RELATED"/>
    <property type="match status" value="1"/>
</dbReference>
<protein>
    <recommendedName>
        <fullName evidence="3">F-box domain-containing protein</fullName>
    </recommendedName>
</protein>
<sequence>MNAASSGGAFPYLTIDLDASAGPLSFLALPDRARAEAVSRGFLHATRAPLLWREFDARKDFTRPSRGEVIINDTLFFRAFLRKAPRLSWVKCLSLIPNDLSEASIKIIGANCPNLTVLKVYGLTDDSLRAIGNGCPRLKVLEFYTDPGDELTEDGLVYALERFPALSTLRVSPRGPGGGDEALVRDKTVLAVARHCKSFKKLDLYGAELTDASIVALANGCPLLETLDLHSSCSDSDAPAPALTDASLIAVGERCGLLKSLTLSNCERFTDAGVLSLARGCPLLERVHVDNCPWFGDAAVAALAAHCPLLWNFSADVMTYDDDEWERYHRLTDPTRLWLRRNLPCWGSTKPPPGRLNMKEALVAHPPPWL</sequence>
<dbReference type="AlphaFoldDB" id="A0A8J2SXM0"/>
<dbReference type="SMART" id="SM00367">
    <property type="entry name" value="LRR_CC"/>
    <property type="match status" value="5"/>
</dbReference>
<dbReference type="EMBL" id="CAKKNE010000005">
    <property type="protein sequence ID" value="CAH0377113.1"/>
    <property type="molecule type" value="Genomic_DNA"/>
</dbReference>
<comment type="caution">
    <text evidence="1">The sequence shown here is derived from an EMBL/GenBank/DDBJ whole genome shotgun (WGS) entry which is preliminary data.</text>
</comment>
<dbReference type="Proteomes" id="UP000789595">
    <property type="component" value="Unassembled WGS sequence"/>
</dbReference>
<dbReference type="InterPro" id="IPR032675">
    <property type="entry name" value="LRR_dom_sf"/>
</dbReference>
<dbReference type="OrthoDB" id="549243at2759"/>
<accession>A0A8J2SXM0</accession>
<dbReference type="Pfam" id="PF13516">
    <property type="entry name" value="LRR_6"/>
    <property type="match status" value="1"/>
</dbReference>
<dbReference type="GO" id="GO:0019005">
    <property type="term" value="C:SCF ubiquitin ligase complex"/>
    <property type="evidence" value="ECO:0007669"/>
    <property type="project" value="TreeGrafter"/>
</dbReference>
<proteinExistence type="predicted"/>
<evidence type="ECO:0008006" key="3">
    <source>
        <dbReference type="Google" id="ProtNLM"/>
    </source>
</evidence>
<dbReference type="InterPro" id="IPR006553">
    <property type="entry name" value="Leu-rich_rpt_Cys-con_subtyp"/>
</dbReference>
<dbReference type="Gene3D" id="3.80.10.10">
    <property type="entry name" value="Ribonuclease Inhibitor"/>
    <property type="match status" value="1"/>
</dbReference>
<gene>
    <name evidence="1" type="ORF">PECAL_5P16940</name>
</gene>
<reference evidence="1" key="1">
    <citation type="submission" date="2021-11" db="EMBL/GenBank/DDBJ databases">
        <authorList>
            <consortium name="Genoscope - CEA"/>
            <person name="William W."/>
        </authorList>
    </citation>
    <scope>NUCLEOTIDE SEQUENCE</scope>
</reference>
<dbReference type="InterPro" id="IPR001611">
    <property type="entry name" value="Leu-rich_rpt"/>
</dbReference>
<name>A0A8J2SXM0_9STRA</name>
<evidence type="ECO:0000313" key="2">
    <source>
        <dbReference type="Proteomes" id="UP000789595"/>
    </source>
</evidence>